<dbReference type="InterPro" id="IPR012749">
    <property type="entry name" value="WecE-like"/>
</dbReference>
<dbReference type="InterPro" id="IPR015424">
    <property type="entry name" value="PyrdxlP-dep_Trfase"/>
</dbReference>
<organism evidence="4 5">
    <name type="scientific">Candidatus Chisholmbacteria bacterium RIFCSPHIGHO2_01_FULL_52_32</name>
    <dbReference type="NCBI Taxonomy" id="1797591"/>
    <lineage>
        <taxon>Bacteria</taxon>
        <taxon>Candidatus Chisholmiibacteriota</taxon>
    </lineage>
</organism>
<keyword evidence="2 3" id="KW-0663">Pyridoxal phosphate</keyword>
<accession>A0A1G1VSZ1</accession>
<proteinExistence type="inferred from homology"/>
<dbReference type="NCBIfam" id="NF008687">
    <property type="entry name" value="PRK11706.1"/>
    <property type="match status" value="1"/>
</dbReference>
<dbReference type="NCBIfam" id="TIGR02379">
    <property type="entry name" value="ECA_wecE"/>
    <property type="match status" value="1"/>
</dbReference>
<dbReference type="Pfam" id="PF01041">
    <property type="entry name" value="DegT_DnrJ_EryC1"/>
    <property type="match status" value="1"/>
</dbReference>
<evidence type="ECO:0000256" key="3">
    <source>
        <dbReference type="RuleBase" id="RU004508"/>
    </source>
</evidence>
<reference evidence="4 5" key="1">
    <citation type="journal article" date="2016" name="Nat. Commun.">
        <title>Thousands of microbial genomes shed light on interconnected biogeochemical processes in an aquifer system.</title>
        <authorList>
            <person name="Anantharaman K."/>
            <person name="Brown C.T."/>
            <person name="Hug L.A."/>
            <person name="Sharon I."/>
            <person name="Castelle C.J."/>
            <person name="Probst A.J."/>
            <person name="Thomas B.C."/>
            <person name="Singh A."/>
            <person name="Wilkins M.J."/>
            <person name="Karaoz U."/>
            <person name="Brodie E.L."/>
            <person name="Williams K.H."/>
            <person name="Hubbard S.S."/>
            <person name="Banfield J.F."/>
        </authorList>
    </citation>
    <scope>NUCLEOTIDE SEQUENCE [LARGE SCALE GENOMIC DNA]</scope>
</reference>
<dbReference type="SUPFAM" id="SSF53383">
    <property type="entry name" value="PLP-dependent transferases"/>
    <property type="match status" value="1"/>
</dbReference>
<dbReference type="PANTHER" id="PTHR30244:SF34">
    <property type="entry name" value="DTDP-4-AMINO-4,6-DIDEOXYGALACTOSE TRANSAMINASE"/>
    <property type="match status" value="1"/>
</dbReference>
<dbReference type="Gene3D" id="3.90.1150.10">
    <property type="entry name" value="Aspartate Aminotransferase, domain 1"/>
    <property type="match status" value="1"/>
</dbReference>
<dbReference type="GO" id="GO:0030170">
    <property type="term" value="F:pyridoxal phosphate binding"/>
    <property type="evidence" value="ECO:0007669"/>
    <property type="project" value="TreeGrafter"/>
</dbReference>
<sequence>MAIVFTKPTITGNEQKYFRQALQAPLTNRHWAGDGPFTRRCSSLIEKRFKASKVLLTPSGTHALELAALLLNLGAGDEVIVPSFTFSSSINCFMLAGARPVFVDVREDTLNIDEHLIEKNISKRTRAIFPVHYAGVSCNMKKINAIAKAHGLAVVEDAAQAVNARYNGRYLGTIGDLGVYSFHESKNYSCGEGGALVINDAGLIELAEILREKGTNRSKFFRGEVDKYTWVDVGSSYLLSDLLAAILYAQLENLNTIQRRRRHLYRQYERKLHPLAQEGKLRLPVIPKDCQTNYHIFYILLPTESVRNSLMDYLKKKGILAVFHYIPLHTSPMGKRLGYKRGDFPLTEELSGRLLRLPLYPDLSQTEQHTVIRAIQEFFTD</sequence>
<dbReference type="GO" id="GO:0000271">
    <property type="term" value="P:polysaccharide biosynthetic process"/>
    <property type="evidence" value="ECO:0007669"/>
    <property type="project" value="TreeGrafter"/>
</dbReference>
<dbReference type="CDD" id="cd00616">
    <property type="entry name" value="AHBA_syn"/>
    <property type="match status" value="1"/>
</dbReference>
<dbReference type="InterPro" id="IPR015422">
    <property type="entry name" value="PyrdxlP-dep_Trfase_small"/>
</dbReference>
<dbReference type="InterPro" id="IPR015421">
    <property type="entry name" value="PyrdxlP-dep_Trfase_major"/>
</dbReference>
<dbReference type="PANTHER" id="PTHR30244">
    <property type="entry name" value="TRANSAMINASE"/>
    <property type="match status" value="1"/>
</dbReference>
<comment type="similarity">
    <text evidence="3">Belongs to the DegT/DnrJ/EryC1 family.</text>
</comment>
<comment type="caution">
    <text evidence="4">The sequence shown here is derived from an EMBL/GenBank/DDBJ whole genome shotgun (WGS) entry which is preliminary data.</text>
</comment>
<evidence type="ECO:0000313" key="4">
    <source>
        <dbReference type="EMBL" id="OGY18509.1"/>
    </source>
</evidence>
<feature type="active site" description="Proton acceptor" evidence="1">
    <location>
        <position position="186"/>
    </location>
</feature>
<dbReference type="Gene3D" id="3.40.640.10">
    <property type="entry name" value="Type I PLP-dependent aspartate aminotransferase-like (Major domain)"/>
    <property type="match status" value="1"/>
</dbReference>
<dbReference type="AlphaFoldDB" id="A0A1G1VSZ1"/>
<protein>
    <submittedName>
        <fullName evidence="4">dTDP-4-amino-4,6-dideoxygalactose transaminase</fullName>
    </submittedName>
</protein>
<dbReference type="GO" id="GO:0019180">
    <property type="term" value="F:dTDP-4-amino-4,6-dideoxygalactose transaminase activity"/>
    <property type="evidence" value="ECO:0007669"/>
    <property type="project" value="TreeGrafter"/>
</dbReference>
<dbReference type="Proteomes" id="UP000179233">
    <property type="component" value="Unassembled WGS sequence"/>
</dbReference>
<dbReference type="EMBL" id="MHCJ01000003">
    <property type="protein sequence ID" value="OGY18509.1"/>
    <property type="molecule type" value="Genomic_DNA"/>
</dbReference>
<name>A0A1G1VSZ1_9BACT</name>
<evidence type="ECO:0000313" key="5">
    <source>
        <dbReference type="Proteomes" id="UP000179233"/>
    </source>
</evidence>
<evidence type="ECO:0000256" key="1">
    <source>
        <dbReference type="PIRSR" id="PIRSR000390-1"/>
    </source>
</evidence>
<feature type="modified residue" description="N6-(pyridoxal phosphate)lysine" evidence="2">
    <location>
        <position position="186"/>
    </location>
</feature>
<dbReference type="InterPro" id="IPR000653">
    <property type="entry name" value="DegT/StrS_aminotransferase"/>
</dbReference>
<dbReference type="FunFam" id="3.40.640.10:FF:000037">
    <property type="entry name" value="dTDP-4-amino-4,6-dideoxygalactose transaminase"/>
    <property type="match status" value="1"/>
</dbReference>
<dbReference type="PIRSF" id="PIRSF000390">
    <property type="entry name" value="PLP_StrS"/>
    <property type="match status" value="1"/>
</dbReference>
<evidence type="ECO:0000256" key="2">
    <source>
        <dbReference type="PIRSR" id="PIRSR000390-2"/>
    </source>
</evidence>
<gene>
    <name evidence="4" type="ORF">A2786_03360</name>
</gene>